<accession>A0ABN6WTI3</accession>
<keyword evidence="2 6" id="KW-0689">Ribosomal protein</keyword>
<dbReference type="PANTHER" id="PTHR21011:SF1">
    <property type="entry name" value="SMALL RIBOSOMAL SUBUNIT PROTEIN BS6M"/>
    <property type="match status" value="1"/>
</dbReference>
<protein>
    <recommendedName>
        <fullName evidence="5 6">Small ribosomal subunit protein bS6</fullName>
    </recommendedName>
</protein>
<dbReference type="InterPro" id="IPR000529">
    <property type="entry name" value="Ribosomal_bS6"/>
</dbReference>
<evidence type="ECO:0000313" key="8">
    <source>
        <dbReference type="Proteomes" id="UP001321445"/>
    </source>
</evidence>
<evidence type="ECO:0000256" key="2">
    <source>
        <dbReference type="ARBA" id="ARBA00022980"/>
    </source>
</evidence>
<name>A0ABN6WTI3_9BACT</name>
<evidence type="ECO:0000256" key="5">
    <source>
        <dbReference type="ARBA" id="ARBA00035294"/>
    </source>
</evidence>
<dbReference type="Gene3D" id="3.30.70.60">
    <property type="match status" value="1"/>
</dbReference>
<gene>
    <name evidence="6" type="primary">rpsF</name>
    <name evidence="7" type="ORF">HCR_05850</name>
</gene>
<dbReference type="InterPro" id="IPR014717">
    <property type="entry name" value="Transl_elong_EF1B/ribsomal_bS6"/>
</dbReference>
<evidence type="ECO:0000256" key="6">
    <source>
        <dbReference type="HAMAP-Rule" id="MF_00360"/>
    </source>
</evidence>
<keyword evidence="8" id="KW-1185">Reference proteome</keyword>
<comment type="function">
    <text evidence="4 6">Binds together with bS18 to 16S ribosomal RNA.</text>
</comment>
<dbReference type="EMBL" id="AP027370">
    <property type="protein sequence ID" value="BDY12273.1"/>
    <property type="molecule type" value="Genomic_DNA"/>
</dbReference>
<evidence type="ECO:0000256" key="3">
    <source>
        <dbReference type="ARBA" id="ARBA00023274"/>
    </source>
</evidence>
<keyword evidence="6" id="KW-0694">RNA-binding</keyword>
<dbReference type="CDD" id="cd00473">
    <property type="entry name" value="bS6"/>
    <property type="match status" value="1"/>
</dbReference>
<proteinExistence type="inferred from homology"/>
<dbReference type="InterPro" id="IPR035980">
    <property type="entry name" value="Ribosomal_bS6_sf"/>
</dbReference>
<dbReference type="Proteomes" id="UP001321445">
    <property type="component" value="Chromosome"/>
</dbReference>
<dbReference type="RefSeq" id="WP_286337474.1">
    <property type="nucleotide sequence ID" value="NZ_AP027370.1"/>
</dbReference>
<dbReference type="Pfam" id="PF01250">
    <property type="entry name" value="Ribosomal_S6"/>
    <property type="match status" value="1"/>
</dbReference>
<dbReference type="InterPro" id="IPR020814">
    <property type="entry name" value="Ribosomal_S6_plastid/chlpt"/>
</dbReference>
<dbReference type="NCBIfam" id="TIGR00166">
    <property type="entry name" value="S6"/>
    <property type="match status" value="1"/>
</dbReference>
<evidence type="ECO:0000256" key="4">
    <source>
        <dbReference type="ARBA" id="ARBA00035104"/>
    </source>
</evidence>
<reference evidence="7 8" key="1">
    <citation type="submission" date="2023-03" db="EMBL/GenBank/DDBJ databases">
        <title>Description of Hydrogenimonas sp. ISO32.</title>
        <authorList>
            <person name="Mino S."/>
            <person name="Fukazawa S."/>
            <person name="Sawabe T."/>
        </authorList>
    </citation>
    <scope>NUCLEOTIDE SEQUENCE [LARGE SCALE GENOMIC DNA]</scope>
    <source>
        <strain evidence="7 8">ISO32</strain>
    </source>
</reference>
<keyword evidence="3 6" id="KW-0687">Ribonucleoprotein</keyword>
<evidence type="ECO:0000256" key="1">
    <source>
        <dbReference type="ARBA" id="ARBA00009512"/>
    </source>
</evidence>
<dbReference type="PANTHER" id="PTHR21011">
    <property type="entry name" value="MITOCHONDRIAL 28S RIBOSOMAL PROTEIN S6"/>
    <property type="match status" value="1"/>
</dbReference>
<keyword evidence="6" id="KW-0699">rRNA-binding</keyword>
<comment type="similarity">
    <text evidence="1 6">Belongs to the bacterial ribosomal protein bS6 family.</text>
</comment>
<dbReference type="HAMAP" id="MF_00360">
    <property type="entry name" value="Ribosomal_bS6"/>
    <property type="match status" value="1"/>
</dbReference>
<sequence>MTRHYETLFVVKPTLTEEEIKAQIDNVKSILEKNGAEIAATFDWGMRKLAYEIEKNPRGYYYVIYYTAPSALIKELERNFRYNEDIIRYMNVKYENKKEINAWQNLVNKAGAASAKKEEAAAKAAETAGESA</sequence>
<dbReference type="SUPFAM" id="SSF54995">
    <property type="entry name" value="Ribosomal protein S6"/>
    <property type="match status" value="1"/>
</dbReference>
<evidence type="ECO:0000313" key="7">
    <source>
        <dbReference type="EMBL" id="BDY12273.1"/>
    </source>
</evidence>
<organism evidence="7 8">
    <name type="scientific">Hydrogenimonas cancrithermarum</name>
    <dbReference type="NCBI Taxonomy" id="2993563"/>
    <lineage>
        <taxon>Bacteria</taxon>
        <taxon>Pseudomonadati</taxon>
        <taxon>Campylobacterota</taxon>
        <taxon>Epsilonproteobacteria</taxon>
        <taxon>Campylobacterales</taxon>
        <taxon>Hydrogenimonadaceae</taxon>
        <taxon>Hydrogenimonas</taxon>
    </lineage>
</organism>